<evidence type="ECO:0000256" key="8">
    <source>
        <dbReference type="SAM" id="MobiDB-lite"/>
    </source>
</evidence>
<evidence type="ECO:0000256" key="2">
    <source>
        <dbReference type="ARBA" id="ARBA00022448"/>
    </source>
</evidence>
<evidence type="ECO:0000313" key="11">
    <source>
        <dbReference type="Proteomes" id="UP000199258"/>
    </source>
</evidence>
<evidence type="ECO:0000256" key="4">
    <source>
        <dbReference type="ARBA" id="ARBA00022692"/>
    </source>
</evidence>
<dbReference type="InterPro" id="IPR035906">
    <property type="entry name" value="MetI-like_sf"/>
</dbReference>
<keyword evidence="11" id="KW-1185">Reference proteome</keyword>
<name>A0A1G8LE18_9MICC</name>
<dbReference type="OrthoDB" id="3524874at2"/>
<proteinExistence type="inferred from homology"/>
<dbReference type="GO" id="GO:0005886">
    <property type="term" value="C:plasma membrane"/>
    <property type="evidence" value="ECO:0007669"/>
    <property type="project" value="UniProtKB-SubCell"/>
</dbReference>
<dbReference type="PANTHER" id="PTHR43744:SF12">
    <property type="entry name" value="ABC TRANSPORTER PERMEASE PROTEIN MG189-RELATED"/>
    <property type="match status" value="1"/>
</dbReference>
<keyword evidence="5 7" id="KW-1133">Transmembrane helix</keyword>
<evidence type="ECO:0000256" key="1">
    <source>
        <dbReference type="ARBA" id="ARBA00004651"/>
    </source>
</evidence>
<dbReference type="Proteomes" id="UP000199258">
    <property type="component" value="Unassembled WGS sequence"/>
</dbReference>
<dbReference type="CDD" id="cd06261">
    <property type="entry name" value="TM_PBP2"/>
    <property type="match status" value="1"/>
</dbReference>
<organism evidence="10 11">
    <name type="scientific">Arthrobacter subterraneus</name>
    <dbReference type="NCBI Taxonomy" id="335973"/>
    <lineage>
        <taxon>Bacteria</taxon>
        <taxon>Bacillati</taxon>
        <taxon>Actinomycetota</taxon>
        <taxon>Actinomycetes</taxon>
        <taxon>Micrococcales</taxon>
        <taxon>Micrococcaceae</taxon>
        <taxon>Arthrobacter</taxon>
    </lineage>
</organism>
<dbReference type="GO" id="GO:0055085">
    <property type="term" value="P:transmembrane transport"/>
    <property type="evidence" value="ECO:0007669"/>
    <property type="project" value="InterPro"/>
</dbReference>
<feature type="transmembrane region" description="Helical" evidence="7">
    <location>
        <begin position="228"/>
        <end position="250"/>
    </location>
</feature>
<comment type="subcellular location">
    <subcellularLocation>
        <location evidence="1 7">Cell membrane</location>
        <topology evidence="1 7">Multi-pass membrane protein</topology>
    </subcellularLocation>
</comment>
<accession>A0A1G8LE18</accession>
<keyword evidence="4 7" id="KW-0812">Transmembrane</keyword>
<evidence type="ECO:0000256" key="6">
    <source>
        <dbReference type="ARBA" id="ARBA00023136"/>
    </source>
</evidence>
<feature type="transmembrane region" description="Helical" evidence="7">
    <location>
        <begin position="136"/>
        <end position="152"/>
    </location>
</feature>
<dbReference type="PANTHER" id="PTHR43744">
    <property type="entry name" value="ABC TRANSPORTER PERMEASE PROTEIN MG189-RELATED-RELATED"/>
    <property type="match status" value="1"/>
</dbReference>
<keyword evidence="3" id="KW-1003">Cell membrane</keyword>
<feature type="transmembrane region" description="Helical" evidence="7">
    <location>
        <begin position="285"/>
        <end position="307"/>
    </location>
</feature>
<dbReference type="EMBL" id="FNDT01000013">
    <property type="protein sequence ID" value="SDI53949.1"/>
    <property type="molecule type" value="Genomic_DNA"/>
</dbReference>
<reference evidence="10 11" key="1">
    <citation type="submission" date="2016-10" db="EMBL/GenBank/DDBJ databases">
        <authorList>
            <person name="de Groot N.N."/>
        </authorList>
    </citation>
    <scope>NUCLEOTIDE SEQUENCE [LARGE SCALE GENOMIC DNA]</scope>
    <source>
        <strain evidence="10 11">NP_1H</strain>
    </source>
</reference>
<comment type="similarity">
    <text evidence="7">Belongs to the binding-protein-dependent transport system permease family.</text>
</comment>
<feature type="domain" description="ABC transmembrane type-1" evidence="9">
    <location>
        <begin position="104"/>
        <end position="307"/>
    </location>
</feature>
<sequence length="322" mass="35662">MAIQSIARDQRDSTDSSKPAARTSTPSSDELGRWRRRAGRVILYLLLAAGAAIMLFPFFWMVSSSLKTFQEVNLSPPTLFPADPQWSNYADAWTAPPSGFARYFLNSLLVAVVGTSLQLFTGLTAAYAFARMKFRFNNLLFVIVLATMMIPFEAKIVPNYVLIRQIPLTGGNDLLGAGGSGLYDTYAGMILPGVASAFAIFLLRQAFMAIPRDYWDAVRMDGASHWTFLWRVLIPMTMPAVLTVVLFGFLARWNELLWPLIATQSESIRPVQLGLMSFSGDEGSLYHLLMAATTLVAIPGIIFFLFVQRRFIEGLTAFGVKG</sequence>
<evidence type="ECO:0000256" key="3">
    <source>
        <dbReference type="ARBA" id="ARBA00022475"/>
    </source>
</evidence>
<keyword evidence="2 7" id="KW-0813">Transport</keyword>
<dbReference type="Pfam" id="PF00528">
    <property type="entry name" value="BPD_transp_1"/>
    <property type="match status" value="1"/>
</dbReference>
<feature type="transmembrane region" description="Helical" evidence="7">
    <location>
        <begin position="103"/>
        <end position="129"/>
    </location>
</feature>
<gene>
    <name evidence="10" type="ORF">SAMN04488693_113100</name>
</gene>
<dbReference type="PROSITE" id="PS50928">
    <property type="entry name" value="ABC_TM1"/>
    <property type="match status" value="1"/>
</dbReference>
<feature type="transmembrane region" description="Helical" evidence="7">
    <location>
        <begin position="186"/>
        <end position="207"/>
    </location>
</feature>
<keyword evidence="6 7" id="KW-0472">Membrane</keyword>
<dbReference type="Gene3D" id="1.10.3720.10">
    <property type="entry name" value="MetI-like"/>
    <property type="match status" value="1"/>
</dbReference>
<dbReference type="SUPFAM" id="SSF161098">
    <property type="entry name" value="MetI-like"/>
    <property type="match status" value="1"/>
</dbReference>
<dbReference type="InterPro" id="IPR000515">
    <property type="entry name" value="MetI-like"/>
</dbReference>
<dbReference type="STRING" id="335973.SAMN04488693_113100"/>
<evidence type="ECO:0000259" key="9">
    <source>
        <dbReference type="PROSITE" id="PS50928"/>
    </source>
</evidence>
<feature type="transmembrane region" description="Helical" evidence="7">
    <location>
        <begin position="41"/>
        <end position="62"/>
    </location>
</feature>
<evidence type="ECO:0000256" key="5">
    <source>
        <dbReference type="ARBA" id="ARBA00022989"/>
    </source>
</evidence>
<evidence type="ECO:0000256" key="7">
    <source>
        <dbReference type="RuleBase" id="RU363032"/>
    </source>
</evidence>
<dbReference type="RefSeq" id="WP_139186268.1">
    <property type="nucleotide sequence ID" value="NZ_FNDT01000013.1"/>
</dbReference>
<protein>
    <submittedName>
        <fullName evidence="10">Carbohydrate ABC transporter membrane protein 2, CUT1 family</fullName>
    </submittedName>
</protein>
<feature type="region of interest" description="Disordered" evidence="8">
    <location>
        <begin position="1"/>
        <end position="30"/>
    </location>
</feature>
<dbReference type="AlphaFoldDB" id="A0A1G8LE18"/>
<evidence type="ECO:0000313" key="10">
    <source>
        <dbReference type="EMBL" id="SDI53949.1"/>
    </source>
</evidence>